<dbReference type="Proteomes" id="UP001597493">
    <property type="component" value="Unassembled WGS sequence"/>
</dbReference>
<dbReference type="RefSeq" id="WP_379274834.1">
    <property type="nucleotide sequence ID" value="NZ_JBHUMY010000016.1"/>
</dbReference>
<reference evidence="2" key="1">
    <citation type="journal article" date="2019" name="Int. J. Syst. Evol. Microbiol.">
        <title>The Global Catalogue of Microorganisms (GCM) 10K type strain sequencing project: providing services to taxonomists for standard genome sequencing and annotation.</title>
        <authorList>
            <consortium name="The Broad Institute Genomics Platform"/>
            <consortium name="The Broad Institute Genome Sequencing Center for Infectious Disease"/>
            <person name="Wu L."/>
            <person name="Ma J."/>
        </authorList>
    </citation>
    <scope>NUCLEOTIDE SEQUENCE [LARGE SCALE GENOMIC DNA]</scope>
    <source>
        <strain evidence="2">TISTR 1827</strain>
    </source>
</reference>
<protein>
    <recommendedName>
        <fullName evidence="3">Spore coat associated protein CotJA</fullName>
    </recommendedName>
</protein>
<name>A0ABW5QZV5_9BACL</name>
<sequence length="68" mass="7540">MSSAGVVNGCADGALRLHDTIKRTEVVCEFSIPFWNQREYRKSCTRPPAAGAFFFYPEINAADKRGGK</sequence>
<comment type="caution">
    <text evidence="1">The sequence shown here is derived from an EMBL/GenBank/DDBJ whole genome shotgun (WGS) entry which is preliminary data.</text>
</comment>
<evidence type="ECO:0008006" key="3">
    <source>
        <dbReference type="Google" id="ProtNLM"/>
    </source>
</evidence>
<evidence type="ECO:0000313" key="2">
    <source>
        <dbReference type="Proteomes" id="UP001597493"/>
    </source>
</evidence>
<dbReference type="EMBL" id="JBHUMY010000016">
    <property type="protein sequence ID" value="MFD2661675.1"/>
    <property type="molecule type" value="Genomic_DNA"/>
</dbReference>
<organism evidence="1 2">
    <name type="scientific">Paenibacillus thailandensis</name>
    <dbReference type="NCBI Taxonomy" id="393250"/>
    <lineage>
        <taxon>Bacteria</taxon>
        <taxon>Bacillati</taxon>
        <taxon>Bacillota</taxon>
        <taxon>Bacilli</taxon>
        <taxon>Bacillales</taxon>
        <taxon>Paenibacillaceae</taxon>
        <taxon>Paenibacillus</taxon>
    </lineage>
</organism>
<accession>A0ABW5QZV5</accession>
<evidence type="ECO:0000313" key="1">
    <source>
        <dbReference type="EMBL" id="MFD2661675.1"/>
    </source>
</evidence>
<proteinExistence type="predicted"/>
<keyword evidence="2" id="KW-1185">Reference proteome</keyword>
<gene>
    <name evidence="1" type="ORF">ACFSW5_15585</name>
</gene>